<dbReference type="GO" id="GO:0003677">
    <property type="term" value="F:DNA binding"/>
    <property type="evidence" value="ECO:0007669"/>
    <property type="project" value="InterPro"/>
</dbReference>
<dbReference type="GO" id="GO:0006355">
    <property type="term" value="P:regulation of DNA-templated transcription"/>
    <property type="evidence" value="ECO:0007669"/>
    <property type="project" value="InterPro"/>
</dbReference>
<dbReference type="Pfam" id="PF05847">
    <property type="entry name" value="Baculo_LEF-3"/>
    <property type="match status" value="1"/>
</dbReference>
<dbReference type="KEGG" id="vg:23301717"/>
<gene>
    <name evidence="1" type="primary">ORF-79</name>
</gene>
<dbReference type="RefSeq" id="YP_009118562.1">
    <property type="nucleotide sequence ID" value="NC_026430.1"/>
</dbReference>
<dbReference type="InterPro" id="IPR008415">
    <property type="entry name" value="Baculo_LEF-3"/>
</dbReference>
<sequence length="378" mass="43783">MATKREHTNETTSNEPLKKKVKENYKRITGKLLNKTTLSIDNQRYYTFRFLIDNKMESYYGNLQCFKELVDGECYDISLNFIKTKFREWIQINEYVKCDTPIEDTAAQVQLCLTQTDFEDENVVNVLAKFKCVFKRLNTNNYKMVFEINMTDAGGAVRVEQVECFVNAKVLASVAKGHVKNCDDFDQLMEFYFKSSEKMFNVYGVKCQHTVKGTFAFSNWVAGPMTRLETPTITDNDDYLNLQFSNATNNISRSNKHLMCVKLSQFKADIKENDNGKENISVQFKAIDSDDGEDPKWNKCVYYLDNNNINKQDTKQDTKNEADVMQKLIMDFDQLSTCLSDNLTNAIIYVTVDNADSNNMNMLGLLKYDEDMNEYSFI</sequence>
<dbReference type="OrthoDB" id="5804at10239"/>
<name>A0A0B4UKY6_9ABAC</name>
<evidence type="ECO:0000313" key="1">
    <source>
        <dbReference type="EMBL" id="AJD09244.1"/>
    </source>
</evidence>
<accession>A0A0B4UKY6</accession>
<dbReference type="EMBL" id="KJ631623">
    <property type="protein sequence ID" value="AJD09244.1"/>
    <property type="molecule type" value="Genomic_DNA"/>
</dbReference>
<keyword evidence="2" id="KW-1185">Reference proteome</keyword>
<reference evidence="1 2" key="1">
    <citation type="journal article" date="2009" name="J. Invertebr. Pathol.">
        <title>Identification of a new nucleopolyhedrovirus from naturally-infected Condylorrhiza vestigialis (Guenee) (Lepidoptera: Crambidae) larvae on poplar plantations in South Brazil.</title>
        <authorList>
            <person name="Castro M.E."/>
            <person name="Ribeiro Z.M."/>
            <person name="Santos A.C."/>
            <person name="Souza M.L."/>
            <person name="Machado E.B."/>
            <person name="Sousa N.J."/>
            <person name="Moscardi F."/>
        </authorList>
    </citation>
    <scope>NUCLEOTIDE SEQUENCE [LARGE SCALE GENOMIC DNA]</scope>
</reference>
<organism evidence="1 2">
    <name type="scientific">Condylorrhiza vestigialis mutiple nucleopolyhedrovirus</name>
    <dbReference type="NCBI Taxonomy" id="1592576"/>
    <lineage>
        <taxon>Viruses</taxon>
        <taxon>Viruses incertae sedis</taxon>
        <taxon>Naldaviricetes</taxon>
        <taxon>Lefavirales</taxon>
        <taxon>Baculoviridae</taxon>
        <taxon>Alphabaculovirus</taxon>
        <taxon>Alphabaculovirus covestigialis</taxon>
    </lineage>
</organism>
<evidence type="ECO:0000313" key="2">
    <source>
        <dbReference type="Proteomes" id="UP000202427"/>
    </source>
</evidence>
<protein>
    <submittedName>
        <fullName evidence="1">Late expression factor 3</fullName>
    </submittedName>
</protein>
<dbReference type="GeneID" id="23301717"/>
<dbReference type="Proteomes" id="UP000202427">
    <property type="component" value="Segment"/>
</dbReference>
<proteinExistence type="predicted"/>